<keyword evidence="2" id="KW-1185">Reference proteome</keyword>
<dbReference type="EMBL" id="QWLA01000110">
    <property type="protein sequence ID" value="RIH82327.1"/>
    <property type="molecule type" value="Genomic_DNA"/>
</dbReference>
<gene>
    <name evidence="1" type="ORF">Mrose_03403</name>
</gene>
<comment type="caution">
    <text evidence="1">The sequence shown here is derived from an EMBL/GenBank/DDBJ whole genome shotgun (WGS) entry which is preliminary data.</text>
</comment>
<accession>A0A399ECC3</accession>
<organism evidence="1 2">
    <name type="scientific">Calidithermus roseus</name>
    <dbReference type="NCBI Taxonomy" id="1644118"/>
    <lineage>
        <taxon>Bacteria</taxon>
        <taxon>Thermotogati</taxon>
        <taxon>Deinococcota</taxon>
        <taxon>Deinococci</taxon>
        <taxon>Thermales</taxon>
        <taxon>Thermaceae</taxon>
        <taxon>Calidithermus</taxon>
    </lineage>
</organism>
<evidence type="ECO:0000313" key="2">
    <source>
        <dbReference type="Proteomes" id="UP000265341"/>
    </source>
</evidence>
<protein>
    <submittedName>
        <fullName evidence="1">Uncharacterized protein</fullName>
    </submittedName>
</protein>
<sequence length="41" mass="4456">MEPGDYLVRAQVDGAQSPLTRDLNPASPTFGLYVQPQVNLP</sequence>
<evidence type="ECO:0000313" key="1">
    <source>
        <dbReference type="EMBL" id="RIH82327.1"/>
    </source>
</evidence>
<name>A0A399ECC3_9DEIN</name>
<proteinExistence type="predicted"/>
<dbReference type="Proteomes" id="UP000265341">
    <property type="component" value="Unassembled WGS sequence"/>
</dbReference>
<reference evidence="1 2" key="1">
    <citation type="submission" date="2018-08" db="EMBL/GenBank/DDBJ databases">
        <title>Meiothermus roseus NBRC 110900 genome sequencing project.</title>
        <authorList>
            <person name="Da Costa M.S."/>
            <person name="Albuquerque L."/>
            <person name="Raposo P."/>
            <person name="Froufe H.J.C."/>
            <person name="Barroso C.S."/>
            <person name="Egas C."/>
        </authorList>
    </citation>
    <scope>NUCLEOTIDE SEQUENCE [LARGE SCALE GENOMIC DNA]</scope>
    <source>
        <strain evidence="1 2">NBRC 110900</strain>
    </source>
</reference>
<dbReference type="AlphaFoldDB" id="A0A399ECC3"/>